<reference evidence="2 3" key="1">
    <citation type="submission" date="2022-12" db="EMBL/GenBank/DDBJ databases">
        <title>Chromosome-level genome of Tegillarca granosa.</title>
        <authorList>
            <person name="Kim J."/>
        </authorList>
    </citation>
    <scope>NUCLEOTIDE SEQUENCE [LARGE SCALE GENOMIC DNA]</scope>
    <source>
        <strain evidence="2">Teg-2019</strain>
        <tissue evidence="2">Adductor muscle</tissue>
    </source>
</reference>
<accession>A0ABQ9F1A9</accession>
<keyword evidence="3" id="KW-1185">Reference proteome</keyword>
<sequence>MYLLPSNLCETSTGRTSNVERTNSSSAVVRPSAHSHSQRDGVLQPYQSPPDIRATMTSVQLRTMAAATSALQPFPNITMTPVPAHHSLHHPILQYPTALYPSINAPASNELKHLTLAQYHSVNHHSAFPTDLSKLKSPFINRNYLELAMLVCNTFRGKLFPCPHCRYVT</sequence>
<evidence type="ECO:0000313" key="2">
    <source>
        <dbReference type="EMBL" id="KAJ8309657.1"/>
    </source>
</evidence>
<proteinExistence type="predicted"/>
<organism evidence="2 3">
    <name type="scientific">Tegillarca granosa</name>
    <name type="common">Malaysian cockle</name>
    <name type="synonym">Anadara granosa</name>
    <dbReference type="NCBI Taxonomy" id="220873"/>
    <lineage>
        <taxon>Eukaryota</taxon>
        <taxon>Metazoa</taxon>
        <taxon>Spiralia</taxon>
        <taxon>Lophotrochozoa</taxon>
        <taxon>Mollusca</taxon>
        <taxon>Bivalvia</taxon>
        <taxon>Autobranchia</taxon>
        <taxon>Pteriomorphia</taxon>
        <taxon>Arcoida</taxon>
        <taxon>Arcoidea</taxon>
        <taxon>Arcidae</taxon>
        <taxon>Tegillarca</taxon>
    </lineage>
</organism>
<evidence type="ECO:0000313" key="3">
    <source>
        <dbReference type="Proteomes" id="UP001217089"/>
    </source>
</evidence>
<comment type="caution">
    <text evidence="2">The sequence shown here is derived from an EMBL/GenBank/DDBJ whole genome shotgun (WGS) entry which is preliminary data.</text>
</comment>
<gene>
    <name evidence="2" type="ORF">KUTeg_011522</name>
</gene>
<feature type="compositionally biased region" description="Polar residues" evidence="1">
    <location>
        <begin position="8"/>
        <end position="27"/>
    </location>
</feature>
<evidence type="ECO:0000256" key="1">
    <source>
        <dbReference type="SAM" id="MobiDB-lite"/>
    </source>
</evidence>
<dbReference type="Proteomes" id="UP001217089">
    <property type="component" value="Unassembled WGS sequence"/>
</dbReference>
<dbReference type="EMBL" id="JARBDR010000640">
    <property type="protein sequence ID" value="KAJ8309657.1"/>
    <property type="molecule type" value="Genomic_DNA"/>
</dbReference>
<name>A0ABQ9F1A9_TEGGR</name>
<protein>
    <submittedName>
        <fullName evidence="2">Uncharacterized protein</fullName>
    </submittedName>
</protein>
<feature type="region of interest" description="Disordered" evidence="1">
    <location>
        <begin position="1"/>
        <end position="50"/>
    </location>
</feature>